<dbReference type="Gene3D" id="1.10.10.10">
    <property type="entry name" value="Winged helix-like DNA-binding domain superfamily/Winged helix DNA-binding domain"/>
    <property type="match status" value="1"/>
</dbReference>
<dbReference type="RefSeq" id="WP_130650587.1">
    <property type="nucleotide sequence ID" value="NZ_BMHA01000006.1"/>
</dbReference>
<dbReference type="InterPro" id="IPR036388">
    <property type="entry name" value="WH-like_DNA-bd_sf"/>
</dbReference>
<feature type="region of interest" description="Disordered" evidence="1">
    <location>
        <begin position="170"/>
        <end position="208"/>
    </location>
</feature>
<evidence type="ECO:0000313" key="3">
    <source>
        <dbReference type="Proteomes" id="UP000650511"/>
    </source>
</evidence>
<dbReference type="AlphaFoldDB" id="A0A8J3AF32"/>
<reference evidence="2" key="2">
    <citation type="submission" date="2020-09" db="EMBL/GenBank/DDBJ databases">
        <authorList>
            <person name="Sun Q."/>
            <person name="Zhou Y."/>
        </authorList>
    </citation>
    <scope>NUCLEOTIDE SEQUENCE</scope>
    <source>
        <strain evidence="2">CGMCC 1.14988</strain>
    </source>
</reference>
<organism evidence="2 3">
    <name type="scientific">Egicoccus halophilus</name>
    <dbReference type="NCBI Taxonomy" id="1670830"/>
    <lineage>
        <taxon>Bacteria</taxon>
        <taxon>Bacillati</taxon>
        <taxon>Actinomycetota</taxon>
        <taxon>Nitriliruptoria</taxon>
        <taxon>Egicoccales</taxon>
        <taxon>Egicoccaceae</taxon>
        <taxon>Egicoccus</taxon>
    </lineage>
</organism>
<evidence type="ECO:0000256" key="1">
    <source>
        <dbReference type="SAM" id="MobiDB-lite"/>
    </source>
</evidence>
<dbReference type="InterPro" id="IPR036390">
    <property type="entry name" value="WH_DNA-bd_sf"/>
</dbReference>
<dbReference type="CDD" id="cd00090">
    <property type="entry name" value="HTH_ARSR"/>
    <property type="match status" value="1"/>
</dbReference>
<dbReference type="Gene3D" id="6.10.140.2180">
    <property type="match status" value="1"/>
</dbReference>
<protein>
    <submittedName>
        <fullName evidence="2">Transcriptional regulator</fullName>
    </submittedName>
</protein>
<reference evidence="2" key="1">
    <citation type="journal article" date="2014" name="Int. J. Syst. Evol. Microbiol.">
        <title>Complete genome sequence of Corynebacterium casei LMG S-19264T (=DSM 44701T), isolated from a smear-ripened cheese.</title>
        <authorList>
            <consortium name="US DOE Joint Genome Institute (JGI-PGF)"/>
            <person name="Walter F."/>
            <person name="Albersmeier A."/>
            <person name="Kalinowski J."/>
            <person name="Ruckert C."/>
        </authorList>
    </citation>
    <scope>NUCLEOTIDE SEQUENCE</scope>
    <source>
        <strain evidence="2">CGMCC 1.14988</strain>
    </source>
</reference>
<dbReference type="OrthoDB" id="5949858at2"/>
<name>A0A8J3AF32_9ACTN</name>
<evidence type="ECO:0000313" key="2">
    <source>
        <dbReference type="EMBL" id="GGI06308.1"/>
    </source>
</evidence>
<gene>
    <name evidence="2" type="ORF">GCM10011354_18440</name>
</gene>
<proteinExistence type="predicted"/>
<dbReference type="Pfam" id="PF12840">
    <property type="entry name" value="HTH_20"/>
    <property type="match status" value="1"/>
</dbReference>
<keyword evidence="3" id="KW-1185">Reference proteome</keyword>
<dbReference type="EMBL" id="BMHA01000006">
    <property type="protein sequence ID" value="GGI06308.1"/>
    <property type="molecule type" value="Genomic_DNA"/>
</dbReference>
<dbReference type="Proteomes" id="UP000650511">
    <property type="component" value="Unassembled WGS sequence"/>
</dbReference>
<dbReference type="InterPro" id="IPR011991">
    <property type="entry name" value="ArsR-like_HTH"/>
</dbReference>
<dbReference type="SUPFAM" id="SSF46785">
    <property type="entry name" value="Winged helix' DNA-binding domain"/>
    <property type="match status" value="1"/>
</dbReference>
<sequence>MGDDRADLLLHPLRLRILQAAAGRDVTTADLAAALPEVATATLYRHVRRLLDGGALQVVAERPVRGTVERTYRLAAAASPLTADEIADLSPDDHRAAFTTFAAGLLRAVTDYLDDPAADPAHDGFGYRHLALWADDAEFEAFAADLRAVVLRAVERGPGPGRRRRTLTTVVVPDPGPTTPARPDRHGAGPGNRTTHVDAAQRAGTRGL</sequence>
<accession>A0A8J3AF32</accession>
<comment type="caution">
    <text evidence="2">The sequence shown here is derived from an EMBL/GenBank/DDBJ whole genome shotgun (WGS) entry which is preliminary data.</text>
</comment>